<keyword evidence="2" id="KW-1185">Reference proteome</keyword>
<reference evidence="1 2" key="1">
    <citation type="submission" date="2016-10" db="EMBL/GenBank/DDBJ databases">
        <authorList>
            <person name="de Groot N.N."/>
        </authorList>
    </citation>
    <scope>NUCLEOTIDE SEQUENCE [LARGE SCALE GENOMIC DNA]</scope>
    <source>
        <strain evidence="1 2">DSM 6793</strain>
    </source>
</reference>
<name>A0A1I1E3C4_9BACT</name>
<dbReference type="EMBL" id="FOLE01000001">
    <property type="protein sequence ID" value="SFB79718.1"/>
    <property type="molecule type" value="Genomic_DNA"/>
</dbReference>
<evidence type="ECO:0000313" key="2">
    <source>
        <dbReference type="Proteomes" id="UP000199514"/>
    </source>
</evidence>
<dbReference type="Proteomes" id="UP000199514">
    <property type="component" value="Unassembled WGS sequence"/>
</dbReference>
<dbReference type="AlphaFoldDB" id="A0A1I1E3C4"/>
<protein>
    <submittedName>
        <fullName evidence="1">Putative MetA-pathway of phenol degradation</fullName>
    </submittedName>
</protein>
<gene>
    <name evidence="1" type="ORF">SAMN05421780_101525</name>
</gene>
<dbReference type="STRING" id="927664.SAMN05421780_101525"/>
<dbReference type="InterPro" id="IPR025737">
    <property type="entry name" value="FApF"/>
</dbReference>
<sequence>MVGILVLGSHVGWAQTDTTINISKRAWQLYFENSSQPNHSPADDHRAYHQMVIATDRPDQTETPFLVPQGRLQMEMGAWYEKGHELDTDLGYEVKYLHNTYNTTLWKYGISEHIEARLITEYLGEKIWKKSNDSLISDIKGLNGVSVGTKIFVCEENGFIPKTSFIGHVGLPYLGSKKFRPAFLASRFRFTMQHTLSDIFTFSYNLGLEYGGKQENTAYIYTTTVGANLFTNCSAFVELYGFVSEKSNQQDQFAGNFLHDHRFDGGISYVLQSNLQADISAGFGISKASPDYFLSCGLSYRLPK</sequence>
<evidence type="ECO:0000313" key="1">
    <source>
        <dbReference type="EMBL" id="SFB79718.1"/>
    </source>
</evidence>
<dbReference type="Pfam" id="PF13557">
    <property type="entry name" value="Phenol_MetA_deg"/>
    <property type="match status" value="1"/>
</dbReference>
<organism evidence="1 2">
    <name type="scientific">Flexibacter flexilis DSM 6793</name>
    <dbReference type="NCBI Taxonomy" id="927664"/>
    <lineage>
        <taxon>Bacteria</taxon>
        <taxon>Pseudomonadati</taxon>
        <taxon>Bacteroidota</taxon>
        <taxon>Cytophagia</taxon>
        <taxon>Cytophagales</taxon>
        <taxon>Flexibacteraceae</taxon>
        <taxon>Flexibacter</taxon>
    </lineage>
</organism>
<proteinExistence type="predicted"/>
<accession>A0A1I1E3C4</accession>